<feature type="transmembrane region" description="Helical" evidence="1">
    <location>
        <begin position="14"/>
        <end position="36"/>
    </location>
</feature>
<evidence type="ECO:0000313" key="2">
    <source>
        <dbReference type="EMBL" id="GAG76474.1"/>
    </source>
</evidence>
<feature type="non-terminal residue" evidence="2">
    <location>
        <position position="78"/>
    </location>
</feature>
<dbReference type="EMBL" id="BART01018642">
    <property type="protein sequence ID" value="GAG76474.1"/>
    <property type="molecule type" value="Genomic_DNA"/>
</dbReference>
<dbReference type="AlphaFoldDB" id="X1A3Y4"/>
<keyword evidence="1" id="KW-0472">Membrane</keyword>
<keyword evidence="1" id="KW-0812">Transmembrane</keyword>
<keyword evidence="1" id="KW-1133">Transmembrane helix</keyword>
<evidence type="ECO:0000256" key="1">
    <source>
        <dbReference type="SAM" id="Phobius"/>
    </source>
</evidence>
<name>X1A3Y4_9ZZZZ</name>
<proteinExistence type="predicted"/>
<sequence>MIRISDLNWNIVEIIYLIIIFIVGFLITRLIIPSIIKIMKKKGYIGIDIHKNSRTEVAESGGIAIVIGISCTSVLLII</sequence>
<evidence type="ECO:0008006" key="3">
    <source>
        <dbReference type="Google" id="ProtNLM"/>
    </source>
</evidence>
<comment type="caution">
    <text evidence="2">The sequence shown here is derived from an EMBL/GenBank/DDBJ whole genome shotgun (WGS) entry which is preliminary data.</text>
</comment>
<reference evidence="2" key="1">
    <citation type="journal article" date="2014" name="Front. Microbiol.">
        <title>High frequency of phylogenetically diverse reductive dehalogenase-homologous genes in deep subseafloor sedimentary metagenomes.</title>
        <authorList>
            <person name="Kawai M."/>
            <person name="Futagami T."/>
            <person name="Toyoda A."/>
            <person name="Takaki Y."/>
            <person name="Nishi S."/>
            <person name="Hori S."/>
            <person name="Arai W."/>
            <person name="Tsubouchi T."/>
            <person name="Morono Y."/>
            <person name="Uchiyama I."/>
            <person name="Ito T."/>
            <person name="Fujiyama A."/>
            <person name="Inagaki F."/>
            <person name="Takami H."/>
        </authorList>
    </citation>
    <scope>NUCLEOTIDE SEQUENCE</scope>
    <source>
        <strain evidence="2">Expedition CK06-06</strain>
    </source>
</reference>
<organism evidence="2">
    <name type="scientific">marine sediment metagenome</name>
    <dbReference type="NCBI Taxonomy" id="412755"/>
    <lineage>
        <taxon>unclassified sequences</taxon>
        <taxon>metagenomes</taxon>
        <taxon>ecological metagenomes</taxon>
    </lineage>
</organism>
<gene>
    <name evidence="2" type="ORF">S01H4_35127</name>
</gene>
<protein>
    <recommendedName>
        <fullName evidence="3">Phospho-N-acetylmuramoyl-pentapeptide-transferase</fullName>
    </recommendedName>
</protein>
<accession>X1A3Y4</accession>